<dbReference type="Pfam" id="PF00098">
    <property type="entry name" value="zf-CCHC"/>
    <property type="match status" value="1"/>
</dbReference>
<organism evidence="4">
    <name type="scientific">Tanacetum cinerariifolium</name>
    <name type="common">Dalmatian daisy</name>
    <name type="synonym">Chrysanthemum cinerariifolium</name>
    <dbReference type="NCBI Taxonomy" id="118510"/>
    <lineage>
        <taxon>Eukaryota</taxon>
        <taxon>Viridiplantae</taxon>
        <taxon>Streptophyta</taxon>
        <taxon>Embryophyta</taxon>
        <taxon>Tracheophyta</taxon>
        <taxon>Spermatophyta</taxon>
        <taxon>Magnoliopsida</taxon>
        <taxon>eudicotyledons</taxon>
        <taxon>Gunneridae</taxon>
        <taxon>Pentapetalae</taxon>
        <taxon>asterids</taxon>
        <taxon>campanulids</taxon>
        <taxon>Asterales</taxon>
        <taxon>Asteraceae</taxon>
        <taxon>Asteroideae</taxon>
        <taxon>Anthemideae</taxon>
        <taxon>Anthemidinae</taxon>
        <taxon>Tanacetum</taxon>
    </lineage>
</organism>
<dbReference type="SUPFAM" id="SSF57756">
    <property type="entry name" value="Retrovirus zinc finger-like domains"/>
    <property type="match status" value="1"/>
</dbReference>
<dbReference type="InterPro" id="IPR036875">
    <property type="entry name" value="Znf_CCHC_sf"/>
</dbReference>
<dbReference type="PROSITE" id="PS50158">
    <property type="entry name" value="ZF_CCHC"/>
    <property type="match status" value="1"/>
</dbReference>
<accession>A0A699JEK0</accession>
<sequence>MRFFLSGFGSYPRLARKNELKARGTLLMALPDKRQLKFNIHKDAKTLMEVIEKRFGGNKETKKVQKTLLKKQYENFTGLSSESLDQIHNRLQKLISQLEILGESLNLEANRPTSIGFDMSKVECYNCHRKGHFARECRSPKDTRRTVAAEPQRRNVPVENSTSNALVLQCDGMGSYDWSFQAKEEPTNYALMAFTSLISSGSNNETDESLPVSPTYDRYQSSNGYHDVPPPYTGTFMPPKPDLVFHNAPNVNETVHTAFNVELSPTKPDKDLSHTHRPLAPIIEDWVSDSEDDSEPEIPQNAYSFVQPNKQVKTPRPSIKPVETFIPAMSSGKEESKPRIDKKFLNTIQIDHDDEDGDDDEDDLKHVPSSKIYQVSSKIDSDDDRCISILIRKNLVTKEIPTIPFLDSDSDEEEIKETYETIMDK</sequence>
<reference evidence="4" key="1">
    <citation type="journal article" date="2019" name="Sci. Rep.">
        <title>Draft genome of Tanacetum cinerariifolium, the natural source of mosquito coil.</title>
        <authorList>
            <person name="Yamashiro T."/>
            <person name="Shiraishi A."/>
            <person name="Satake H."/>
            <person name="Nakayama K."/>
        </authorList>
    </citation>
    <scope>NUCLEOTIDE SEQUENCE</scope>
</reference>
<keyword evidence="1" id="KW-0479">Metal-binding</keyword>
<dbReference type="GO" id="GO:0003676">
    <property type="term" value="F:nucleic acid binding"/>
    <property type="evidence" value="ECO:0007669"/>
    <property type="project" value="InterPro"/>
</dbReference>
<protein>
    <submittedName>
        <fullName evidence="4">Ribonuclease H-like domain-containing protein</fullName>
    </submittedName>
</protein>
<evidence type="ECO:0000259" key="3">
    <source>
        <dbReference type="PROSITE" id="PS50158"/>
    </source>
</evidence>
<dbReference type="EMBL" id="BKCJ010396899">
    <property type="protein sequence ID" value="GFA27713.1"/>
    <property type="molecule type" value="Genomic_DNA"/>
</dbReference>
<name>A0A699JEK0_TANCI</name>
<dbReference type="GO" id="GO:0008270">
    <property type="term" value="F:zinc ion binding"/>
    <property type="evidence" value="ECO:0007669"/>
    <property type="project" value="UniProtKB-KW"/>
</dbReference>
<feature type="region of interest" description="Disordered" evidence="2">
    <location>
        <begin position="141"/>
        <end position="160"/>
    </location>
</feature>
<gene>
    <name evidence="4" type="ORF">Tci_599685</name>
</gene>
<evidence type="ECO:0000256" key="2">
    <source>
        <dbReference type="SAM" id="MobiDB-lite"/>
    </source>
</evidence>
<keyword evidence="1" id="KW-0863">Zinc-finger</keyword>
<keyword evidence="1" id="KW-0862">Zinc</keyword>
<evidence type="ECO:0000313" key="4">
    <source>
        <dbReference type="EMBL" id="GFA27713.1"/>
    </source>
</evidence>
<feature type="domain" description="CCHC-type" evidence="3">
    <location>
        <begin position="124"/>
        <end position="139"/>
    </location>
</feature>
<dbReference type="Gene3D" id="4.10.60.10">
    <property type="entry name" value="Zinc finger, CCHC-type"/>
    <property type="match status" value="1"/>
</dbReference>
<feature type="compositionally biased region" description="Basic and acidic residues" evidence="2">
    <location>
        <begin position="141"/>
        <end position="153"/>
    </location>
</feature>
<evidence type="ECO:0000256" key="1">
    <source>
        <dbReference type="PROSITE-ProRule" id="PRU00047"/>
    </source>
</evidence>
<dbReference type="SMART" id="SM00343">
    <property type="entry name" value="ZnF_C2HC"/>
    <property type="match status" value="1"/>
</dbReference>
<dbReference type="AlphaFoldDB" id="A0A699JEK0"/>
<dbReference type="Pfam" id="PF14223">
    <property type="entry name" value="Retrotran_gag_2"/>
    <property type="match status" value="1"/>
</dbReference>
<dbReference type="InterPro" id="IPR001878">
    <property type="entry name" value="Znf_CCHC"/>
</dbReference>
<proteinExistence type="predicted"/>
<comment type="caution">
    <text evidence="4">The sequence shown here is derived from an EMBL/GenBank/DDBJ whole genome shotgun (WGS) entry which is preliminary data.</text>
</comment>